<dbReference type="PROSITE" id="PS50801">
    <property type="entry name" value="STAS"/>
    <property type="match status" value="1"/>
</dbReference>
<dbReference type="Proteomes" id="UP000253529">
    <property type="component" value="Unassembled WGS sequence"/>
</dbReference>
<keyword evidence="3" id="KW-1185">Reference proteome</keyword>
<dbReference type="InterPro" id="IPR002645">
    <property type="entry name" value="STAS_dom"/>
</dbReference>
<feature type="domain" description="STAS" evidence="1">
    <location>
        <begin position="1"/>
        <end position="105"/>
    </location>
</feature>
<sequence length="105" mass="11311">MLTFTVDQDMDHAGMSAVRASFDELARSPVDVCLDLSRVRFMDSAGLTGMIRLRSALSKRSLEFAVAHAQGQPLRLMRGVSLDRAAAPGVAAPGPEGVDCRRPVR</sequence>
<dbReference type="InterPro" id="IPR058548">
    <property type="entry name" value="MlaB-like_STAS"/>
</dbReference>
<protein>
    <submittedName>
        <fullName evidence="2">Anti-anti-sigma factor</fullName>
    </submittedName>
</protein>
<evidence type="ECO:0000313" key="3">
    <source>
        <dbReference type="Proteomes" id="UP000253529"/>
    </source>
</evidence>
<organism evidence="2 3">
    <name type="scientific">Roseiarcus fermentans</name>
    <dbReference type="NCBI Taxonomy" id="1473586"/>
    <lineage>
        <taxon>Bacteria</taxon>
        <taxon>Pseudomonadati</taxon>
        <taxon>Pseudomonadota</taxon>
        <taxon>Alphaproteobacteria</taxon>
        <taxon>Hyphomicrobiales</taxon>
        <taxon>Roseiarcaceae</taxon>
        <taxon>Roseiarcus</taxon>
    </lineage>
</organism>
<dbReference type="Gene3D" id="3.30.750.24">
    <property type="entry name" value="STAS domain"/>
    <property type="match status" value="1"/>
</dbReference>
<accession>A0A366FUH9</accession>
<evidence type="ECO:0000313" key="2">
    <source>
        <dbReference type="EMBL" id="RBP18247.1"/>
    </source>
</evidence>
<dbReference type="OrthoDB" id="8236316at2"/>
<name>A0A366FUH9_9HYPH</name>
<comment type="caution">
    <text evidence="2">The sequence shown here is derived from an EMBL/GenBank/DDBJ whole genome shotgun (WGS) entry which is preliminary data.</text>
</comment>
<dbReference type="Pfam" id="PF13466">
    <property type="entry name" value="STAS_2"/>
    <property type="match status" value="1"/>
</dbReference>
<dbReference type="EMBL" id="QNRK01000001">
    <property type="protein sequence ID" value="RBP18247.1"/>
    <property type="molecule type" value="Genomic_DNA"/>
</dbReference>
<dbReference type="RefSeq" id="WP_113887308.1">
    <property type="nucleotide sequence ID" value="NZ_QNRK01000001.1"/>
</dbReference>
<dbReference type="SUPFAM" id="SSF52091">
    <property type="entry name" value="SpoIIaa-like"/>
    <property type="match status" value="1"/>
</dbReference>
<reference evidence="2 3" key="1">
    <citation type="submission" date="2018-06" db="EMBL/GenBank/DDBJ databases">
        <title>Genomic Encyclopedia of Type Strains, Phase IV (KMG-IV): sequencing the most valuable type-strain genomes for metagenomic binning, comparative biology and taxonomic classification.</title>
        <authorList>
            <person name="Goeker M."/>
        </authorList>
    </citation>
    <scope>NUCLEOTIDE SEQUENCE [LARGE SCALE GENOMIC DNA]</scope>
    <source>
        <strain evidence="2 3">DSM 24875</strain>
    </source>
</reference>
<proteinExistence type="predicted"/>
<gene>
    <name evidence="2" type="ORF">DFR50_101191</name>
</gene>
<dbReference type="AlphaFoldDB" id="A0A366FUH9"/>
<evidence type="ECO:0000259" key="1">
    <source>
        <dbReference type="PROSITE" id="PS50801"/>
    </source>
</evidence>
<dbReference type="CDD" id="cd07043">
    <property type="entry name" value="STAS_anti-anti-sigma_factors"/>
    <property type="match status" value="1"/>
</dbReference>
<dbReference type="InterPro" id="IPR036513">
    <property type="entry name" value="STAS_dom_sf"/>
</dbReference>